<dbReference type="GO" id="GO:0071007">
    <property type="term" value="C:U2-type catalytic step 2 spliceosome"/>
    <property type="evidence" value="ECO:0007669"/>
    <property type="project" value="TreeGrafter"/>
</dbReference>
<evidence type="ECO:0000313" key="7">
    <source>
        <dbReference type="EMBL" id="OSX77091.1"/>
    </source>
</evidence>
<evidence type="ECO:0000256" key="5">
    <source>
        <dbReference type="PROSITE-ProRule" id="PRU00723"/>
    </source>
</evidence>
<evidence type="ECO:0000256" key="1">
    <source>
        <dbReference type="ARBA" id="ARBA00022723"/>
    </source>
</evidence>
<dbReference type="InterPro" id="IPR039171">
    <property type="entry name" value="Cwc2/Slt11"/>
</dbReference>
<keyword evidence="1 5" id="KW-0479">Metal-binding</keyword>
<evidence type="ECO:0000256" key="2">
    <source>
        <dbReference type="ARBA" id="ARBA00022771"/>
    </source>
</evidence>
<feature type="zinc finger region" description="C3H1-type" evidence="5">
    <location>
        <begin position="167"/>
        <end position="194"/>
    </location>
</feature>
<dbReference type="Gene3D" id="4.10.1000.10">
    <property type="entry name" value="Zinc finger, CCCH-type"/>
    <property type="match status" value="1"/>
</dbReference>
<dbReference type="SUPFAM" id="SSF90229">
    <property type="entry name" value="CCCH zinc finger"/>
    <property type="match status" value="1"/>
</dbReference>
<evidence type="ECO:0000313" key="8">
    <source>
        <dbReference type="Proteomes" id="UP000218209"/>
    </source>
</evidence>
<dbReference type="Pfam" id="PF21369">
    <property type="entry name" value="STL11_N"/>
    <property type="match status" value="1"/>
</dbReference>
<keyword evidence="4" id="KW-0694">RNA-binding</keyword>
<dbReference type="AlphaFoldDB" id="A0A1X6P877"/>
<dbReference type="InterPro" id="IPR048995">
    <property type="entry name" value="STL11/RBM22-like_N"/>
</dbReference>
<evidence type="ECO:0000259" key="6">
    <source>
        <dbReference type="PROSITE" id="PS50103"/>
    </source>
</evidence>
<dbReference type="GO" id="GO:0008270">
    <property type="term" value="F:zinc ion binding"/>
    <property type="evidence" value="ECO:0007669"/>
    <property type="project" value="UniProtKB-KW"/>
</dbReference>
<dbReference type="InterPro" id="IPR000571">
    <property type="entry name" value="Znf_CCCH"/>
</dbReference>
<dbReference type="PROSITE" id="PS50103">
    <property type="entry name" value="ZF_C3H1"/>
    <property type="match status" value="1"/>
</dbReference>
<feature type="non-terminal residue" evidence="7">
    <location>
        <position position="239"/>
    </location>
</feature>
<dbReference type="InterPro" id="IPR036855">
    <property type="entry name" value="Znf_CCCH_sf"/>
</dbReference>
<dbReference type="GO" id="GO:0036002">
    <property type="term" value="F:pre-mRNA binding"/>
    <property type="evidence" value="ECO:0007669"/>
    <property type="project" value="TreeGrafter"/>
</dbReference>
<sequence>MSRFMGSSRGATSDARLATLEASTFPILCDSCLGPTPLLRMQKDTSGRPCKVCERPFTVYRWRPGGAEAGSRHKKTEICAACARLKNVCQTCVLDLVHGLPVAVRDASLAPGTAQLTVAPATDASRGYVAAQTDRAIAAGEVDALYAAPEANGLAAQLARRGPVYGRNKARLCSFFAKGGCTRGVYCPYRHDSAAASDALAKQNLRDRYYGTNDPVAEQMLARAAEAAKAAAAAAAARR</sequence>
<evidence type="ECO:0000256" key="4">
    <source>
        <dbReference type="ARBA" id="ARBA00022884"/>
    </source>
</evidence>
<proteinExistence type="predicted"/>
<dbReference type="EMBL" id="KV918846">
    <property type="protein sequence ID" value="OSX77091.1"/>
    <property type="molecule type" value="Genomic_DNA"/>
</dbReference>
<dbReference type="GO" id="GO:0017070">
    <property type="term" value="F:U6 snRNA binding"/>
    <property type="evidence" value="ECO:0007669"/>
    <property type="project" value="TreeGrafter"/>
</dbReference>
<keyword evidence="3 5" id="KW-0862">Zinc</keyword>
<dbReference type="PANTHER" id="PTHR14089">
    <property type="entry name" value="PRE-MRNA-SPLICING FACTOR RBM22"/>
    <property type="match status" value="1"/>
</dbReference>
<dbReference type="GO" id="GO:0000974">
    <property type="term" value="C:Prp19 complex"/>
    <property type="evidence" value="ECO:0007669"/>
    <property type="project" value="TreeGrafter"/>
</dbReference>
<dbReference type="OrthoDB" id="10259600at2759"/>
<protein>
    <recommendedName>
        <fullName evidence="6">C3H1-type domain-containing protein</fullName>
    </recommendedName>
</protein>
<evidence type="ECO:0000256" key="3">
    <source>
        <dbReference type="ARBA" id="ARBA00022833"/>
    </source>
</evidence>
<organism evidence="7 8">
    <name type="scientific">Porphyra umbilicalis</name>
    <name type="common">Purple laver</name>
    <name type="synonym">Red alga</name>
    <dbReference type="NCBI Taxonomy" id="2786"/>
    <lineage>
        <taxon>Eukaryota</taxon>
        <taxon>Rhodophyta</taxon>
        <taxon>Bangiophyceae</taxon>
        <taxon>Bangiales</taxon>
        <taxon>Bangiaceae</taxon>
        <taxon>Porphyra</taxon>
    </lineage>
</organism>
<feature type="domain" description="C3H1-type" evidence="6">
    <location>
        <begin position="167"/>
        <end position="194"/>
    </location>
</feature>
<keyword evidence="8" id="KW-1185">Reference proteome</keyword>
<keyword evidence="2 5" id="KW-0863">Zinc-finger</keyword>
<dbReference type="GO" id="GO:0071006">
    <property type="term" value="C:U2-type catalytic step 1 spliceosome"/>
    <property type="evidence" value="ECO:0007669"/>
    <property type="project" value="TreeGrafter"/>
</dbReference>
<dbReference type="PANTHER" id="PTHR14089:SF6">
    <property type="entry name" value="PRE-MRNA-SPLICING FACTOR RBM22"/>
    <property type="match status" value="1"/>
</dbReference>
<dbReference type="Proteomes" id="UP000218209">
    <property type="component" value="Unassembled WGS sequence"/>
</dbReference>
<accession>A0A1X6P877</accession>
<gene>
    <name evidence="7" type="ORF">BU14_0161s0013</name>
</gene>
<name>A0A1X6P877_PORUM</name>
<dbReference type="SMART" id="SM00356">
    <property type="entry name" value="ZnF_C3H1"/>
    <property type="match status" value="1"/>
</dbReference>
<reference evidence="7 8" key="1">
    <citation type="submission" date="2017-03" db="EMBL/GenBank/DDBJ databases">
        <title>WGS assembly of Porphyra umbilicalis.</title>
        <authorList>
            <person name="Brawley S.H."/>
            <person name="Blouin N.A."/>
            <person name="Ficko-Blean E."/>
            <person name="Wheeler G.L."/>
            <person name="Lohr M."/>
            <person name="Goodson H.V."/>
            <person name="Jenkins J.W."/>
            <person name="Blaby-Haas C.E."/>
            <person name="Helliwell K.E."/>
            <person name="Chan C."/>
            <person name="Marriage T."/>
            <person name="Bhattacharya D."/>
            <person name="Klein A.S."/>
            <person name="Badis Y."/>
            <person name="Brodie J."/>
            <person name="Cao Y."/>
            <person name="Collen J."/>
            <person name="Dittami S.M."/>
            <person name="Gachon C.M."/>
            <person name="Green B.R."/>
            <person name="Karpowicz S."/>
            <person name="Kim J.W."/>
            <person name="Kudahl U."/>
            <person name="Lin S."/>
            <person name="Michel G."/>
            <person name="Mittag M."/>
            <person name="Olson B.J."/>
            <person name="Pangilinan J."/>
            <person name="Peng Y."/>
            <person name="Qiu H."/>
            <person name="Shu S."/>
            <person name="Singer J.T."/>
            <person name="Smith A.G."/>
            <person name="Sprecher B.N."/>
            <person name="Wagner V."/>
            <person name="Wang W."/>
            <person name="Wang Z.-Y."/>
            <person name="Yan J."/>
            <person name="Yarish C."/>
            <person name="Zoeuner-Riek S."/>
            <person name="Zhuang Y."/>
            <person name="Zou Y."/>
            <person name="Lindquist E.A."/>
            <person name="Grimwood J."/>
            <person name="Barry K."/>
            <person name="Rokhsar D.S."/>
            <person name="Schmutz J."/>
            <person name="Stiller J.W."/>
            <person name="Grossman A.R."/>
            <person name="Prochnik S.E."/>
        </authorList>
    </citation>
    <scope>NUCLEOTIDE SEQUENCE [LARGE SCALE GENOMIC DNA]</scope>
    <source>
        <strain evidence="7">4086291</strain>
    </source>
</reference>